<dbReference type="EMBL" id="AAGFCB010000038">
    <property type="protein sequence ID" value="EBN2157123.1"/>
    <property type="molecule type" value="Genomic_DNA"/>
</dbReference>
<dbReference type="EMBL" id="AAGAQC010000024">
    <property type="protein sequence ID" value="EBL9210901.1"/>
    <property type="molecule type" value="Genomic_DNA"/>
</dbReference>
<dbReference type="InterPro" id="IPR007048">
    <property type="entry name" value="IraD/Gp25-like"/>
</dbReference>
<reference evidence="2" key="1">
    <citation type="submission" date="2018-06" db="EMBL/GenBank/DDBJ databases">
        <authorList>
            <consortium name="PulseNet: The National Subtyping Network for Foodborne Disease Surveillance"/>
            <person name="Tarr C.L."/>
            <person name="Trees E."/>
            <person name="Katz L.S."/>
            <person name="Carleton-Romer H.A."/>
            <person name="Stroika S."/>
            <person name="Kucerova Z."/>
            <person name="Roache K.F."/>
            <person name="Sabol A.L."/>
            <person name="Besser J."/>
            <person name="Gerner-Smidt P."/>
        </authorList>
    </citation>
    <scope>NUCLEOTIDE SEQUENCE</scope>
    <source>
        <strain evidence="5">PNUSAS015592</strain>
        <strain evidence="3">PNUSAS041911</strain>
        <strain evidence="2">PNUSAS042495</strain>
        <strain evidence="4">PNUSAS042910</strain>
    </source>
</reference>
<dbReference type="Pfam" id="PF04965">
    <property type="entry name" value="GPW_gp25"/>
    <property type="match status" value="1"/>
</dbReference>
<dbReference type="AlphaFoldDB" id="A0A5T4YFN2"/>
<proteinExistence type="predicted"/>
<evidence type="ECO:0000313" key="2">
    <source>
        <dbReference type="EMBL" id="EBL9210901.1"/>
    </source>
</evidence>
<name>A0A5T4YFN2_SALER</name>
<dbReference type="SUPFAM" id="SSF160719">
    <property type="entry name" value="gpW/gp25-like"/>
    <property type="match status" value="1"/>
</dbReference>
<comment type="caution">
    <text evidence="2">The sequence shown here is derived from an EMBL/GenBank/DDBJ whole genome shotgun (WGS) entry which is preliminary data.</text>
</comment>
<evidence type="ECO:0000313" key="4">
    <source>
        <dbReference type="EMBL" id="EBN2829417.1"/>
    </source>
</evidence>
<dbReference type="EMBL" id="AAGWQQ010000066">
    <property type="protein sequence ID" value="EBS7984252.1"/>
    <property type="molecule type" value="Genomic_DNA"/>
</dbReference>
<evidence type="ECO:0000313" key="3">
    <source>
        <dbReference type="EMBL" id="EBN2157123.1"/>
    </source>
</evidence>
<organism evidence="2">
    <name type="scientific">Salmonella enterica</name>
    <name type="common">Salmonella choleraesuis</name>
    <dbReference type="NCBI Taxonomy" id="28901"/>
    <lineage>
        <taxon>Bacteria</taxon>
        <taxon>Pseudomonadati</taxon>
        <taxon>Pseudomonadota</taxon>
        <taxon>Gammaproteobacteria</taxon>
        <taxon>Enterobacterales</taxon>
        <taxon>Enterobacteriaceae</taxon>
        <taxon>Salmonella</taxon>
    </lineage>
</organism>
<accession>A0A5T4YFN2</accession>
<gene>
    <name evidence="5" type="ORF">CEJ09_20845</name>
    <name evidence="3" type="ORF">DMS94_22920</name>
    <name evidence="4" type="ORF">DOF78_23075</name>
    <name evidence="2" type="ORF">DOF85_23765</name>
</gene>
<dbReference type="Gene3D" id="3.10.450.40">
    <property type="match status" value="1"/>
</dbReference>
<evidence type="ECO:0000313" key="5">
    <source>
        <dbReference type="EMBL" id="EBS7984252.1"/>
    </source>
</evidence>
<evidence type="ECO:0000259" key="1">
    <source>
        <dbReference type="Pfam" id="PF04965"/>
    </source>
</evidence>
<sequence>MRGTNAETGRRLSGDEHLLQSVADILMTPVGTRVLLRDYGSDLPALVDAPYDQGQKMRIVSATASALARWEPRIAVTRVQVHQGADGIVVDIEGNNREDGKPVKLKGIKISGS</sequence>
<feature type="domain" description="IraD/Gp25-like" evidence="1">
    <location>
        <begin position="13"/>
        <end position="84"/>
    </location>
</feature>
<protein>
    <submittedName>
        <fullName evidence="2">Baseplate assembly protein</fullName>
    </submittedName>
</protein>
<dbReference type="EMBL" id="AAGFHZ010000037">
    <property type="protein sequence ID" value="EBN2829417.1"/>
    <property type="molecule type" value="Genomic_DNA"/>
</dbReference>